<keyword evidence="3 8" id="KW-0479">Metal-binding</keyword>
<dbReference type="GO" id="GO:0046872">
    <property type="term" value="F:metal ion binding"/>
    <property type="evidence" value="ECO:0007669"/>
    <property type="project" value="UniProtKB-KW"/>
</dbReference>
<comment type="similarity">
    <text evidence="1 9">Belongs to the peptidase M8 family.</text>
</comment>
<evidence type="ECO:0000256" key="3">
    <source>
        <dbReference type="ARBA" id="ARBA00022723"/>
    </source>
</evidence>
<keyword evidence="6 8" id="KW-0482">Metalloprotease</keyword>
<keyword evidence="4 9" id="KW-0378">Hydrolase</keyword>
<dbReference type="Gene3D" id="3.90.132.10">
    <property type="entry name" value="Leishmanolysin , domain 2"/>
    <property type="match status" value="1"/>
</dbReference>
<keyword evidence="11" id="KW-1185">Reference proteome</keyword>
<comment type="caution">
    <text evidence="10">The sequence shown here is derived from an EMBL/GenBank/DDBJ whole genome shotgun (WGS) entry which is preliminary data.</text>
</comment>
<name>A0ABD6E936_9BILA</name>
<dbReference type="Pfam" id="PF01457">
    <property type="entry name" value="Peptidase_M8"/>
    <property type="match status" value="1"/>
</dbReference>
<dbReference type="GO" id="GO:0006508">
    <property type="term" value="P:proteolysis"/>
    <property type="evidence" value="ECO:0007669"/>
    <property type="project" value="UniProtKB-KW"/>
</dbReference>
<dbReference type="AlphaFoldDB" id="A0ABD6E936"/>
<reference evidence="10 11" key="1">
    <citation type="submission" date="2024-08" db="EMBL/GenBank/DDBJ databases">
        <title>Gnathostoma spinigerum genome.</title>
        <authorList>
            <person name="Gonzalez-Bertolin B."/>
            <person name="Monzon S."/>
            <person name="Zaballos A."/>
            <person name="Jimenez P."/>
            <person name="Dekumyoy P."/>
            <person name="Varona S."/>
            <person name="Cuesta I."/>
            <person name="Sumanam S."/>
            <person name="Adisakwattana P."/>
            <person name="Gasser R.B."/>
            <person name="Hernandez-Gonzalez A."/>
            <person name="Young N.D."/>
            <person name="Perteguer M.J."/>
        </authorList>
    </citation>
    <scope>NUCLEOTIDE SEQUENCE [LARGE SCALE GENOMIC DNA]</scope>
    <source>
        <strain evidence="10">AL3</strain>
        <tissue evidence="10">Liver</tissue>
    </source>
</reference>
<evidence type="ECO:0000256" key="2">
    <source>
        <dbReference type="ARBA" id="ARBA00022670"/>
    </source>
</evidence>
<evidence type="ECO:0000256" key="8">
    <source>
        <dbReference type="PIRSR" id="PIRSR601577-2"/>
    </source>
</evidence>
<dbReference type="PANTHER" id="PTHR10942">
    <property type="entry name" value="LEISHMANOLYSIN-LIKE PEPTIDASE"/>
    <property type="match status" value="1"/>
</dbReference>
<dbReference type="SUPFAM" id="SSF55486">
    <property type="entry name" value="Metalloproteases ('zincins'), catalytic domain"/>
    <property type="match status" value="1"/>
</dbReference>
<evidence type="ECO:0000313" key="10">
    <source>
        <dbReference type="EMBL" id="MFH4976131.1"/>
    </source>
</evidence>
<dbReference type="EC" id="3.4.24.-" evidence="9"/>
<dbReference type="GO" id="GO:0004222">
    <property type="term" value="F:metalloendopeptidase activity"/>
    <property type="evidence" value="ECO:0007669"/>
    <property type="project" value="UniProtKB-UniRule"/>
</dbReference>
<feature type="binding site" evidence="8">
    <location>
        <position position="175"/>
    </location>
    <ligand>
        <name>Zn(2+)</name>
        <dbReference type="ChEBI" id="CHEBI:29105"/>
        <note>catalytic</note>
    </ligand>
</feature>
<dbReference type="InterPro" id="IPR001577">
    <property type="entry name" value="Peptidase_M8"/>
</dbReference>
<evidence type="ECO:0000313" key="11">
    <source>
        <dbReference type="Proteomes" id="UP001608902"/>
    </source>
</evidence>
<keyword evidence="2 9" id="KW-0645">Protease</keyword>
<feature type="binding site" evidence="8">
    <location>
        <position position="171"/>
    </location>
    <ligand>
        <name>Zn(2+)</name>
        <dbReference type="ChEBI" id="CHEBI:29105"/>
        <note>catalytic</note>
    </ligand>
</feature>
<organism evidence="10 11">
    <name type="scientific">Gnathostoma spinigerum</name>
    <dbReference type="NCBI Taxonomy" id="75299"/>
    <lineage>
        <taxon>Eukaryota</taxon>
        <taxon>Metazoa</taxon>
        <taxon>Ecdysozoa</taxon>
        <taxon>Nematoda</taxon>
        <taxon>Chromadorea</taxon>
        <taxon>Rhabditida</taxon>
        <taxon>Spirurina</taxon>
        <taxon>Gnathostomatomorpha</taxon>
        <taxon>Gnathostomatoidea</taxon>
        <taxon>Gnathostomatidae</taxon>
        <taxon>Gnathostoma</taxon>
    </lineage>
</organism>
<evidence type="ECO:0000256" key="4">
    <source>
        <dbReference type="ARBA" id="ARBA00022801"/>
    </source>
</evidence>
<proteinExistence type="inferred from homology"/>
<protein>
    <recommendedName>
        <fullName evidence="9">Leishmanolysin-like peptidase</fullName>
        <ecNumber evidence="9">3.4.24.-</ecNumber>
    </recommendedName>
</protein>
<evidence type="ECO:0000256" key="9">
    <source>
        <dbReference type="RuleBase" id="RU366077"/>
    </source>
</evidence>
<dbReference type="PANTHER" id="PTHR10942:SF44">
    <property type="entry name" value="LEISHMANOLYSIN-LIKE PEPTIDASE"/>
    <property type="match status" value="1"/>
</dbReference>
<evidence type="ECO:0000256" key="7">
    <source>
        <dbReference type="PIRSR" id="PIRSR601577-1"/>
    </source>
</evidence>
<feature type="binding site" evidence="8">
    <location>
        <position position="241"/>
    </location>
    <ligand>
        <name>Zn(2+)</name>
        <dbReference type="ChEBI" id="CHEBI:29105"/>
        <note>catalytic</note>
    </ligand>
</feature>
<dbReference type="Gene3D" id="3.10.170.20">
    <property type="match status" value="1"/>
</dbReference>
<evidence type="ECO:0000256" key="1">
    <source>
        <dbReference type="ARBA" id="ARBA00005860"/>
    </source>
</evidence>
<comment type="cofactor">
    <cofactor evidence="8 9">
        <name>Zn(2+)</name>
        <dbReference type="ChEBI" id="CHEBI:29105"/>
    </cofactor>
    <text evidence="8 9">Binds 1 zinc ion per subunit.</text>
</comment>
<feature type="active site" evidence="7">
    <location>
        <position position="172"/>
    </location>
</feature>
<evidence type="ECO:0000256" key="6">
    <source>
        <dbReference type="ARBA" id="ARBA00023049"/>
    </source>
</evidence>
<evidence type="ECO:0000256" key="5">
    <source>
        <dbReference type="ARBA" id="ARBA00022833"/>
    </source>
</evidence>
<keyword evidence="5 8" id="KW-0862">Zinc</keyword>
<gene>
    <name evidence="10" type="ORF">AB6A40_002840</name>
</gene>
<sequence>MYTRIFTELVLLTIVECDHWEPLNVALVTPKDIPRLPAKVTEEMRGVILEMRSLISVQIFDSDPMISKTVIKQCTKLWKPNVDLYLDRFDEMESSHSVDLSEGFDTARNGVNFVLFVQVNYTRCDSDNGLLASAAPCSLSENIRPLSGRLNICPHEDRWRAFKAVHDLFRHELLHALGFGLILPESSSIKSRKFQWNYSDRKQKIKSEYMDFSKVALNFARRHFACSGLRGIEAEDADKTHLSEYIFGNELMTPILSNEKNYFTFISASILEETKVGTRQWYKTNRMLILAETKSYWYGRKWGCEFVEKSCTEYISSRTNQSTFPFCNENDLLQLSLYPSNPKMVCFLTNTGQLLKFDFHCNAQYYLRARTSPTGLKAITLSEQFPSLYASKLAKMYGSDYIHRFCPFIQEVIRDRIVNIPESAIVVRC</sequence>
<dbReference type="EMBL" id="JBGFUD010001333">
    <property type="protein sequence ID" value="MFH4976131.1"/>
    <property type="molecule type" value="Genomic_DNA"/>
</dbReference>
<dbReference type="Proteomes" id="UP001608902">
    <property type="component" value="Unassembled WGS sequence"/>
</dbReference>
<accession>A0ABD6E936</accession>